<evidence type="ECO:0000313" key="1">
    <source>
        <dbReference type="EMBL" id="KAJ9633792.1"/>
    </source>
</evidence>
<name>A0ACC2YF72_9PEZI</name>
<accession>A0ACC2YF72</accession>
<dbReference type="Proteomes" id="UP001172680">
    <property type="component" value="Unassembled WGS sequence"/>
</dbReference>
<reference evidence="1" key="1">
    <citation type="submission" date="2022-10" db="EMBL/GenBank/DDBJ databases">
        <title>Culturing micro-colonial fungi from biological soil crusts in the Mojave desert and describing Neophaeococcomyces mojavensis, and introducing the new genera and species Taxawa tesnikishii.</title>
        <authorList>
            <person name="Kurbessoian T."/>
            <person name="Stajich J.E."/>
        </authorList>
    </citation>
    <scope>NUCLEOTIDE SEQUENCE</scope>
    <source>
        <strain evidence="1">JES_115</strain>
    </source>
</reference>
<organism evidence="1 2">
    <name type="scientific">Coniosporium tulheliwenetii</name>
    <dbReference type="NCBI Taxonomy" id="3383036"/>
    <lineage>
        <taxon>Eukaryota</taxon>
        <taxon>Fungi</taxon>
        <taxon>Dikarya</taxon>
        <taxon>Ascomycota</taxon>
        <taxon>Pezizomycotina</taxon>
        <taxon>Dothideomycetes</taxon>
        <taxon>Dothideomycetes incertae sedis</taxon>
        <taxon>Coniosporium</taxon>
    </lineage>
</organism>
<sequence length="310" mass="34564">MSSAEIDAAAELADFFRFNVAYAQEIYNKQPTLHAQGNFGRIEWRPLEGFVYAISPFNFTAIGGNLVSAPAVIGNPSPSSVYPSYLVYKILLEAGLPPDVIQFVTSNAELITRTVYDHKGFAALHFTGLSDVFKHLYGKAAEGVVKGKYRDFPRIVSKTSGKNFHLVHKSADIGNAIKHTIRAAFEYSGQKYSACSRIYIPESKAERFLSKIKKELEQVKVGYREDFRNFLGPVIQGIAAIIDAANKDEKLERVIGGTYSGSEGCFIDPSVYITKDINHHLSNQEIFSPVLLAYVYRDKEFEQLLSTINK</sequence>
<proteinExistence type="predicted"/>
<keyword evidence="2" id="KW-1185">Reference proteome</keyword>
<evidence type="ECO:0000313" key="2">
    <source>
        <dbReference type="Proteomes" id="UP001172680"/>
    </source>
</evidence>
<comment type="caution">
    <text evidence="1">The sequence shown here is derived from an EMBL/GenBank/DDBJ whole genome shotgun (WGS) entry which is preliminary data.</text>
</comment>
<gene>
    <name evidence="1" type="ORF">H2199_009239</name>
</gene>
<protein>
    <submittedName>
        <fullName evidence="1">Uncharacterized protein</fullName>
    </submittedName>
</protein>
<dbReference type="EMBL" id="JAPDRP010000042">
    <property type="protein sequence ID" value="KAJ9633792.1"/>
    <property type="molecule type" value="Genomic_DNA"/>
</dbReference>